<evidence type="ECO:0000256" key="7">
    <source>
        <dbReference type="SAM" id="Phobius"/>
    </source>
</evidence>
<evidence type="ECO:0000256" key="5">
    <source>
        <dbReference type="ARBA" id="ARBA00022989"/>
    </source>
</evidence>
<evidence type="ECO:0000313" key="8">
    <source>
        <dbReference type="EMBL" id="EEF63017.1"/>
    </source>
</evidence>
<protein>
    <submittedName>
        <fullName evidence="8">DoxX family protein</fullName>
    </submittedName>
</protein>
<feature type="transmembrane region" description="Helical" evidence="7">
    <location>
        <begin position="71"/>
        <end position="93"/>
    </location>
</feature>
<dbReference type="PANTHER" id="PTHR33452:SF1">
    <property type="entry name" value="INNER MEMBRANE PROTEIN YPHA-RELATED"/>
    <property type="match status" value="1"/>
</dbReference>
<dbReference type="InterPro" id="IPR051907">
    <property type="entry name" value="DoxX-like_oxidoreductase"/>
</dbReference>
<organism evidence="8 9">
    <name type="scientific">Pedosphaera parvula (strain Ellin514)</name>
    <dbReference type="NCBI Taxonomy" id="320771"/>
    <lineage>
        <taxon>Bacteria</taxon>
        <taxon>Pseudomonadati</taxon>
        <taxon>Verrucomicrobiota</taxon>
        <taxon>Pedosphaerae</taxon>
        <taxon>Pedosphaerales</taxon>
        <taxon>Pedosphaeraceae</taxon>
        <taxon>Pedosphaera</taxon>
    </lineage>
</organism>
<evidence type="ECO:0000256" key="6">
    <source>
        <dbReference type="ARBA" id="ARBA00023136"/>
    </source>
</evidence>
<dbReference type="AlphaFoldDB" id="B9XAI2"/>
<dbReference type="Proteomes" id="UP000003688">
    <property type="component" value="Unassembled WGS sequence"/>
</dbReference>
<keyword evidence="4 7" id="KW-0812">Transmembrane</keyword>
<dbReference type="RefSeq" id="WP_007412830.1">
    <property type="nucleotide sequence ID" value="NZ_ABOX02000002.1"/>
</dbReference>
<comment type="subcellular location">
    <subcellularLocation>
        <location evidence="1">Cell membrane</location>
        <topology evidence="1">Multi-pass membrane protein</topology>
    </subcellularLocation>
</comment>
<keyword evidence="6 7" id="KW-0472">Membrane</keyword>
<dbReference type="GO" id="GO:0005886">
    <property type="term" value="C:plasma membrane"/>
    <property type="evidence" value="ECO:0007669"/>
    <property type="project" value="UniProtKB-SubCell"/>
</dbReference>
<dbReference type="STRING" id="320771.Cflav_PD5652"/>
<evidence type="ECO:0000313" key="9">
    <source>
        <dbReference type="Proteomes" id="UP000003688"/>
    </source>
</evidence>
<keyword evidence="3" id="KW-1003">Cell membrane</keyword>
<evidence type="ECO:0000256" key="4">
    <source>
        <dbReference type="ARBA" id="ARBA00022692"/>
    </source>
</evidence>
<gene>
    <name evidence="8" type="ORF">Cflav_PD5652</name>
</gene>
<feature type="transmembrane region" description="Helical" evidence="7">
    <location>
        <begin position="98"/>
        <end position="115"/>
    </location>
</feature>
<reference evidence="8 9" key="1">
    <citation type="journal article" date="2011" name="J. Bacteriol.">
        <title>Genome sequence of 'Pedosphaera parvula' Ellin514, an aerobic Verrucomicrobial isolate from pasture soil.</title>
        <authorList>
            <person name="Kant R."/>
            <person name="van Passel M.W."/>
            <person name="Sangwan P."/>
            <person name="Palva A."/>
            <person name="Lucas S."/>
            <person name="Copeland A."/>
            <person name="Lapidus A."/>
            <person name="Glavina Del Rio T."/>
            <person name="Dalin E."/>
            <person name="Tice H."/>
            <person name="Bruce D."/>
            <person name="Goodwin L."/>
            <person name="Pitluck S."/>
            <person name="Chertkov O."/>
            <person name="Larimer F.W."/>
            <person name="Land M.L."/>
            <person name="Hauser L."/>
            <person name="Brettin T.S."/>
            <person name="Detter J.C."/>
            <person name="Han S."/>
            <person name="de Vos W.M."/>
            <person name="Janssen P.H."/>
            <person name="Smidt H."/>
        </authorList>
    </citation>
    <scope>NUCLEOTIDE SEQUENCE [LARGE SCALE GENOMIC DNA]</scope>
    <source>
        <strain evidence="8 9">Ellin514</strain>
    </source>
</reference>
<proteinExistence type="inferred from homology"/>
<evidence type="ECO:0000256" key="1">
    <source>
        <dbReference type="ARBA" id="ARBA00004651"/>
    </source>
</evidence>
<dbReference type="EMBL" id="ABOX02000002">
    <property type="protein sequence ID" value="EEF63017.1"/>
    <property type="molecule type" value="Genomic_DNA"/>
</dbReference>
<feature type="transmembrane region" description="Helical" evidence="7">
    <location>
        <begin position="24"/>
        <end position="41"/>
    </location>
</feature>
<accession>B9XAI2</accession>
<dbReference type="Pfam" id="PF07681">
    <property type="entry name" value="DoxX"/>
    <property type="match status" value="1"/>
</dbReference>
<comment type="similarity">
    <text evidence="2">Belongs to the DoxX family.</text>
</comment>
<keyword evidence="9" id="KW-1185">Reference proteome</keyword>
<name>B9XAI2_PEDPL</name>
<evidence type="ECO:0000256" key="2">
    <source>
        <dbReference type="ARBA" id="ARBA00006679"/>
    </source>
</evidence>
<evidence type="ECO:0000256" key="3">
    <source>
        <dbReference type="ARBA" id="ARBA00022475"/>
    </source>
</evidence>
<dbReference type="OrthoDB" id="346004at2"/>
<dbReference type="PANTHER" id="PTHR33452">
    <property type="entry name" value="OXIDOREDUCTASE CATD-RELATED"/>
    <property type="match status" value="1"/>
</dbReference>
<comment type="caution">
    <text evidence="8">The sequence shown here is derived from an EMBL/GenBank/DDBJ whole genome shotgun (WGS) entry which is preliminary data.</text>
</comment>
<dbReference type="InterPro" id="IPR032808">
    <property type="entry name" value="DoxX"/>
</dbReference>
<keyword evidence="5 7" id="KW-1133">Transmembrane helix</keyword>
<sequence>MFKTLLKKSPTTCPGNLVTTYRHLILRVVAGLMIFYIHGWHKLEGLIAYLRHGTAWQLLNAVAEMHFPAPFAFAVAATLVQLASSLFVAVGFLTRINALLLVGVLSVAILQNVLAGHDPQLAILYTLVFTTLALMGGRQFSLNAKHFQPKPMH</sequence>
<feature type="transmembrane region" description="Helical" evidence="7">
    <location>
        <begin position="121"/>
        <end position="140"/>
    </location>
</feature>